<dbReference type="EMBL" id="JACSPO010000001">
    <property type="protein sequence ID" value="MBD8060732.1"/>
    <property type="molecule type" value="Genomic_DNA"/>
</dbReference>
<dbReference type="Proteomes" id="UP000661894">
    <property type="component" value="Unassembled WGS sequence"/>
</dbReference>
<dbReference type="RefSeq" id="WP_251837909.1">
    <property type="nucleotide sequence ID" value="NZ_JACSPO010000001.1"/>
</dbReference>
<evidence type="ECO:0000256" key="1">
    <source>
        <dbReference type="SAM" id="MobiDB-lite"/>
    </source>
</evidence>
<evidence type="ECO:0000313" key="3">
    <source>
        <dbReference type="Proteomes" id="UP000661894"/>
    </source>
</evidence>
<proteinExistence type="predicted"/>
<gene>
    <name evidence="2" type="ORF">H9624_00160</name>
</gene>
<reference evidence="2 3" key="1">
    <citation type="submission" date="2020-08" db="EMBL/GenBank/DDBJ databases">
        <title>A Genomic Blueprint of the Chicken Gut Microbiome.</title>
        <authorList>
            <person name="Gilroy R."/>
            <person name="Ravi A."/>
            <person name="Getino M."/>
            <person name="Pursley I."/>
            <person name="Horton D.L."/>
            <person name="Alikhan N.-F."/>
            <person name="Baker D."/>
            <person name="Gharbi K."/>
            <person name="Hall N."/>
            <person name="Watson M."/>
            <person name="Adriaenssens E.M."/>
            <person name="Foster-Nyarko E."/>
            <person name="Jarju S."/>
            <person name="Secka A."/>
            <person name="Antonio M."/>
            <person name="Oren A."/>
            <person name="Chaudhuri R."/>
            <person name="La Ragione R.M."/>
            <person name="Hildebrand F."/>
            <person name="Pallen M.J."/>
        </authorList>
    </citation>
    <scope>NUCLEOTIDE SEQUENCE [LARGE SCALE GENOMIC DNA]</scope>
    <source>
        <strain evidence="2 3">Sa1BUA1</strain>
    </source>
</reference>
<protein>
    <submittedName>
        <fullName evidence="2">Uncharacterized protein</fullName>
    </submittedName>
</protein>
<feature type="region of interest" description="Disordered" evidence="1">
    <location>
        <begin position="142"/>
        <end position="162"/>
    </location>
</feature>
<comment type="caution">
    <text evidence="2">The sequence shown here is derived from an EMBL/GenBank/DDBJ whole genome shotgun (WGS) entry which is preliminary data.</text>
</comment>
<accession>A0ABR8YXC7</accession>
<organism evidence="2 3">
    <name type="scientific">Oceanitalea stevensii</name>
    <dbReference type="NCBI Taxonomy" id="2763072"/>
    <lineage>
        <taxon>Bacteria</taxon>
        <taxon>Bacillati</taxon>
        <taxon>Actinomycetota</taxon>
        <taxon>Actinomycetes</taxon>
        <taxon>Micrococcales</taxon>
        <taxon>Bogoriellaceae</taxon>
        <taxon>Georgenia</taxon>
    </lineage>
</organism>
<evidence type="ECO:0000313" key="2">
    <source>
        <dbReference type="EMBL" id="MBD8060732.1"/>
    </source>
</evidence>
<sequence>MTATAAQQQFWVPTPPGWVEVAAFDTDARAEAHWRDMIEPAREHLGDGPTDHLYVGLREARAAVAGSGVTSAGVVVTEVDDTPAVWTFSTTVEHVPSGEVNPVALVERAVGTAGTVERVEDITLVDGRTAVQAFLTLTPDTRLGRTHGSTAAPARTPGKPPVERLGSCVVAVALPGRPHDLVLVTGSSPDTGHRPLLAHVVSAIAAGVHVGTEAPEGVAKASGVLPVDGPTGS</sequence>
<name>A0ABR8YXC7_9MICO</name>
<keyword evidence="3" id="KW-1185">Reference proteome</keyword>